<name>A0A434AWQ8_9BACT</name>
<dbReference type="EMBL" id="RJJX01000005">
    <property type="protein sequence ID" value="RUT78951.1"/>
    <property type="molecule type" value="Genomic_DNA"/>
</dbReference>
<reference evidence="1 2" key="1">
    <citation type="submission" date="2018-11" db="EMBL/GenBank/DDBJ databases">
        <title>Parancylomarina longa gen. nov., sp. nov., isolated from sediments of southern Okinawa.</title>
        <authorList>
            <person name="Fu T."/>
        </authorList>
    </citation>
    <scope>NUCLEOTIDE SEQUENCE [LARGE SCALE GENOMIC DNA]</scope>
    <source>
        <strain evidence="1 2">T3-2 S1-C</strain>
    </source>
</reference>
<organism evidence="1 2">
    <name type="scientific">Ancylomarina longa</name>
    <dbReference type="NCBI Taxonomy" id="2487017"/>
    <lineage>
        <taxon>Bacteria</taxon>
        <taxon>Pseudomonadati</taxon>
        <taxon>Bacteroidota</taxon>
        <taxon>Bacteroidia</taxon>
        <taxon>Marinilabiliales</taxon>
        <taxon>Marinifilaceae</taxon>
        <taxon>Ancylomarina</taxon>
    </lineage>
</organism>
<dbReference type="Proteomes" id="UP000282985">
    <property type="component" value="Unassembled WGS sequence"/>
</dbReference>
<dbReference type="RefSeq" id="WP_127343008.1">
    <property type="nucleotide sequence ID" value="NZ_RJJX01000005.1"/>
</dbReference>
<sequence>MEEKKIYIEVPGGRNKFHSAILTSFSFNFHHFEYQVLKTLKHKWVTNVGVLVDSDMLDNSIGLTSGGLRQLTQSYSVNGVKAKGAFHPKINFFIGDKEILMVMGSGNITPGGHGKNHETFTTFYADSKDSPFLPLLIETWQYIQYLSTGIEGYSKERIINIIPRNCDLLSESTIQPHSFVKVDDQTEIALVYNSVSSAFSQLLRLLPQDSIRLISIVCPYFDEGGDFLLNLLDKLPNATMQVYIPEEFGLPPTNMAENDRASFFAWENTKRGEKDLNGGTEFKRKLHSKIFNFKSDENEYCLIGSANATMAAWGTESNKGINEEFGALYKSKKLNFLDDLGIKGVKKVVKPSAYKRESKAGQEVELKERKERQIRILSCDLNVLTLKIFLKQELSHPDMSVVLCNDVGTVVYKQSLVEVDSKEIFVRLNSECLSLNPAYVIFENDKGDAVSNKQVLNYLDKLYHTDPSKENRTIRGLIGALEIGKVNEFQIMNYLTELDSSKALENKNHSSGNRTFSVQDVHGEVTYEEAVAASKNKDVKAKLFQTHNTIRIWQTLTQLFNEQHSSNIEELNDEEEDGSANVSVERKATIRDFDSHEIKDKSEANRILRRTAKLSLDFEKAMEKNQFDNEFKINEVTVCQFLVVSHVITAILCFTNYTLPYNQSKKEYKLYDPNEWKDTLREHYHSIMQKVLLAFSRVVISCQLEDYSSDEYKDNKLREYLQKAVDHSIICNYLINGNRMGNPHSDMSDLACLNILKKFGKTDENFRDYVEAISKSNLDVYFNYLSVIRLNKRLNEEFLHIDENEKIFYHEQNGVCLIKEKHSSNIKYKCIQFPMQILEYSLTKLKKKKPVSNQKNTQ</sequence>
<evidence type="ECO:0000313" key="2">
    <source>
        <dbReference type="Proteomes" id="UP000282985"/>
    </source>
</evidence>
<evidence type="ECO:0000313" key="1">
    <source>
        <dbReference type="EMBL" id="RUT78951.1"/>
    </source>
</evidence>
<accession>A0A434AWQ8</accession>
<protein>
    <recommendedName>
        <fullName evidence="3">PLD phosphodiesterase domain-containing protein</fullName>
    </recommendedName>
</protein>
<dbReference type="OrthoDB" id="7056491at2"/>
<keyword evidence="2" id="KW-1185">Reference proteome</keyword>
<dbReference type="AlphaFoldDB" id="A0A434AWQ8"/>
<proteinExistence type="predicted"/>
<dbReference type="Gene3D" id="3.30.870.10">
    <property type="entry name" value="Endonuclease Chain A"/>
    <property type="match status" value="2"/>
</dbReference>
<evidence type="ECO:0008006" key="3">
    <source>
        <dbReference type="Google" id="ProtNLM"/>
    </source>
</evidence>
<gene>
    <name evidence="1" type="ORF">DLK05_05570</name>
</gene>
<comment type="caution">
    <text evidence="1">The sequence shown here is derived from an EMBL/GenBank/DDBJ whole genome shotgun (WGS) entry which is preliminary data.</text>
</comment>